<proteinExistence type="predicted"/>
<evidence type="ECO:0008006" key="3">
    <source>
        <dbReference type="Google" id="ProtNLM"/>
    </source>
</evidence>
<dbReference type="AlphaFoldDB" id="A0A1F7XVJ8"/>
<dbReference type="Gene3D" id="3.40.50.300">
    <property type="entry name" value="P-loop containing nucleotide triphosphate hydrolases"/>
    <property type="match status" value="1"/>
</dbReference>
<dbReference type="Proteomes" id="UP000178446">
    <property type="component" value="Unassembled WGS sequence"/>
</dbReference>
<dbReference type="InterPro" id="IPR027417">
    <property type="entry name" value="P-loop_NTPase"/>
</dbReference>
<name>A0A1F7XVJ8_9BACT</name>
<dbReference type="Pfam" id="PF13177">
    <property type="entry name" value="DNA_pol3_delta2"/>
    <property type="match status" value="1"/>
</dbReference>
<gene>
    <name evidence="1" type="ORF">A2685_00780</name>
</gene>
<sequence length="210" mass="23953">MHAYLIIGNNSDQLRLEAEKISEKIGSELIPFPLKKIEDARQLLRFTKLTIPRKTAIYIEAIDEANTETANSFLKNLEEPQKNLVYILSAKSENKVLATILSRCQLIRLKPYAEKVELDEAVNFIDSDKPKKFKLLENIKRKDEAILFCLSLEKGIHKMLISSDSDLLFLSQALKASEELYLTLLKNGNVSLQLTKFIVTFPEKGAWVDI</sequence>
<evidence type="ECO:0000313" key="1">
    <source>
        <dbReference type="EMBL" id="OGM19053.1"/>
    </source>
</evidence>
<protein>
    <recommendedName>
        <fullName evidence="3">DNA polymerase III subunit delta</fullName>
    </recommendedName>
</protein>
<evidence type="ECO:0000313" key="2">
    <source>
        <dbReference type="Proteomes" id="UP000178446"/>
    </source>
</evidence>
<organism evidence="1 2">
    <name type="scientific">Candidatus Woesebacteria bacterium RIFCSPHIGHO2_01_FULL_37_10</name>
    <dbReference type="NCBI Taxonomy" id="1802489"/>
    <lineage>
        <taxon>Bacteria</taxon>
        <taxon>Candidatus Woeseibacteriota</taxon>
    </lineage>
</organism>
<comment type="caution">
    <text evidence="1">The sequence shown here is derived from an EMBL/GenBank/DDBJ whole genome shotgun (WGS) entry which is preliminary data.</text>
</comment>
<dbReference type="SUPFAM" id="SSF52540">
    <property type="entry name" value="P-loop containing nucleoside triphosphate hydrolases"/>
    <property type="match status" value="1"/>
</dbReference>
<dbReference type="EMBL" id="MGGB01000024">
    <property type="protein sequence ID" value="OGM19053.1"/>
    <property type="molecule type" value="Genomic_DNA"/>
</dbReference>
<accession>A0A1F7XVJ8</accession>
<reference evidence="1 2" key="1">
    <citation type="journal article" date="2016" name="Nat. Commun.">
        <title>Thousands of microbial genomes shed light on interconnected biogeochemical processes in an aquifer system.</title>
        <authorList>
            <person name="Anantharaman K."/>
            <person name="Brown C.T."/>
            <person name="Hug L.A."/>
            <person name="Sharon I."/>
            <person name="Castelle C.J."/>
            <person name="Probst A.J."/>
            <person name="Thomas B.C."/>
            <person name="Singh A."/>
            <person name="Wilkins M.J."/>
            <person name="Karaoz U."/>
            <person name="Brodie E.L."/>
            <person name="Williams K.H."/>
            <person name="Hubbard S.S."/>
            <person name="Banfield J.F."/>
        </authorList>
    </citation>
    <scope>NUCLEOTIDE SEQUENCE [LARGE SCALE GENOMIC DNA]</scope>
</reference>